<comment type="caution">
    <text evidence="1">The sequence shown here is derived from an EMBL/GenBank/DDBJ whole genome shotgun (WGS) entry which is preliminary data.</text>
</comment>
<dbReference type="EMBL" id="LGIA01000022">
    <property type="protein sequence ID" value="KOH46719.1"/>
    <property type="molecule type" value="Genomic_DNA"/>
</dbReference>
<dbReference type="AlphaFoldDB" id="A0A0L8VE39"/>
<accession>A0A0L8VE39</accession>
<evidence type="ECO:0000313" key="2">
    <source>
        <dbReference type="Proteomes" id="UP000036958"/>
    </source>
</evidence>
<sequence length="50" mass="5591">MTLHLLGPVKPTDSFGQSEIRSKVHLLLFGFNINYRKNTAGIAQFVCNRG</sequence>
<reference evidence="2" key="1">
    <citation type="submission" date="2015-07" db="EMBL/GenBank/DDBJ databases">
        <title>Genome sequencing of Sunxiuqinia dokdonensis strain SK.</title>
        <authorList>
            <person name="Ahn S."/>
            <person name="Kim B.-C."/>
        </authorList>
    </citation>
    <scope>NUCLEOTIDE SEQUENCE [LARGE SCALE GENOMIC DNA]</scope>
    <source>
        <strain evidence="2">SK</strain>
    </source>
</reference>
<dbReference type="Proteomes" id="UP000036958">
    <property type="component" value="Unassembled WGS sequence"/>
</dbReference>
<organism evidence="1 2">
    <name type="scientific">Sunxiuqinia dokdonensis</name>
    <dbReference type="NCBI Taxonomy" id="1409788"/>
    <lineage>
        <taxon>Bacteria</taxon>
        <taxon>Pseudomonadati</taxon>
        <taxon>Bacteroidota</taxon>
        <taxon>Bacteroidia</taxon>
        <taxon>Marinilabiliales</taxon>
        <taxon>Prolixibacteraceae</taxon>
        <taxon>Sunxiuqinia</taxon>
    </lineage>
</organism>
<protein>
    <submittedName>
        <fullName evidence="1">Uncharacterized protein</fullName>
    </submittedName>
</protein>
<evidence type="ECO:0000313" key="1">
    <source>
        <dbReference type="EMBL" id="KOH46719.1"/>
    </source>
</evidence>
<keyword evidence="2" id="KW-1185">Reference proteome</keyword>
<name>A0A0L8VE39_9BACT</name>
<gene>
    <name evidence="1" type="ORF">NC99_04350</name>
</gene>
<proteinExistence type="predicted"/>